<dbReference type="EMBL" id="UGRY01000003">
    <property type="protein sequence ID" value="SUD47845.1"/>
    <property type="molecule type" value="Genomic_DNA"/>
</dbReference>
<dbReference type="STRING" id="1406858.GCA_000710895_01859"/>
<evidence type="ECO:0000313" key="4">
    <source>
        <dbReference type="Proteomes" id="UP000255467"/>
    </source>
</evidence>
<dbReference type="InterPro" id="IPR003870">
    <property type="entry name" value="DUF222"/>
</dbReference>
<name>A0A379JH95_9NOCA</name>
<feature type="domain" description="DUF222" evidence="2">
    <location>
        <begin position="12"/>
        <end position="235"/>
    </location>
</feature>
<dbReference type="Pfam" id="PF02720">
    <property type="entry name" value="DUF222"/>
    <property type="match status" value="1"/>
</dbReference>
<feature type="region of interest" description="Disordered" evidence="1">
    <location>
        <begin position="238"/>
        <end position="388"/>
    </location>
</feature>
<keyword evidence="4" id="KW-1185">Reference proteome</keyword>
<proteinExistence type="predicted"/>
<dbReference type="AlphaFoldDB" id="A0A379JH95"/>
<feature type="compositionally biased region" description="Basic and acidic residues" evidence="1">
    <location>
        <begin position="292"/>
        <end position="308"/>
    </location>
</feature>
<evidence type="ECO:0000256" key="1">
    <source>
        <dbReference type="SAM" id="MobiDB-lite"/>
    </source>
</evidence>
<gene>
    <name evidence="3" type="ORF">NCTC1934_05170</name>
</gene>
<organism evidence="3 4">
    <name type="scientific">Nocardia otitidiscaviarum</name>
    <dbReference type="NCBI Taxonomy" id="1823"/>
    <lineage>
        <taxon>Bacteria</taxon>
        <taxon>Bacillati</taxon>
        <taxon>Actinomycetota</taxon>
        <taxon>Actinomycetes</taxon>
        <taxon>Mycobacteriales</taxon>
        <taxon>Nocardiaceae</taxon>
        <taxon>Nocardia</taxon>
    </lineage>
</organism>
<sequence>MGDEELVDALRRAHGAAAFAQAAEVTAVRELYRRHRAANAAPGAGGVRAGEFAAAEVAVAVQISEPVAAALIDIGLALDELPGTRKAFGDGRIDLARVQVIAETTRGLAREVREAVEPKLIDAATRNDPARLRQTARRWVARLDPDGERERREEREHDRDVRIRAVQDGMAVFDGLLPAVGAQTVANRLRELCGQVCAEDPRTMPQRRADALVALADGSQRLWCACGRGARCPKAAIAPGGGGWASTATDPAHTYGDHAQPEAESGGADSAPGTRGAGGASATGAEFAAPRDTTEPARTECPATHDDAGAAETEPPATPDSTQPARNEPPAPVGGTRSAQTGPEAAGGDTAPSWIGPAPRRDDTAPGRIEPSSSAPVGPGAQPPRPPLIQIGVSAETLAGLRNDPAMLVGYGPIDTTLARELAKYARFEVVPEPPAPEAGARRPTSSQSPEDVRAIDGVCRFPGCGMPATDAQLAYVEASNARPRLPGMAHVAALCTRHHRLKMLADRGSQAWRVRRADADRIVWTDPSGETHTTTREGARYLFPHTDIDAPTVPPTPYERVHVRPPQPVRTVPADLTYPIDGHALIHPQLSRCTPDNDIPDDLPVNHTASFRR</sequence>
<evidence type="ECO:0000313" key="3">
    <source>
        <dbReference type="EMBL" id="SUD47845.1"/>
    </source>
</evidence>
<accession>A0A379JH95</accession>
<reference evidence="3 4" key="1">
    <citation type="submission" date="2018-06" db="EMBL/GenBank/DDBJ databases">
        <authorList>
            <consortium name="Pathogen Informatics"/>
            <person name="Doyle S."/>
        </authorList>
    </citation>
    <scope>NUCLEOTIDE SEQUENCE [LARGE SCALE GENOMIC DNA]</scope>
    <source>
        <strain evidence="3 4">NCTC1934</strain>
    </source>
</reference>
<evidence type="ECO:0000259" key="2">
    <source>
        <dbReference type="Pfam" id="PF02720"/>
    </source>
</evidence>
<dbReference type="Proteomes" id="UP000255467">
    <property type="component" value="Unassembled WGS sequence"/>
</dbReference>
<protein>
    <submittedName>
        <fullName evidence="3">Domain of uncharacterized function DUF222</fullName>
    </submittedName>
</protein>